<proteinExistence type="predicted"/>
<reference evidence="2 3" key="1">
    <citation type="submission" date="2016-10" db="EMBL/GenBank/DDBJ databases">
        <authorList>
            <person name="de Groot N.N."/>
        </authorList>
    </citation>
    <scope>NUCLEOTIDE SEQUENCE [LARGE SCALE GENOMIC DNA]</scope>
    <source>
        <strain evidence="2 3">DSM 28129</strain>
    </source>
</reference>
<evidence type="ECO:0000313" key="2">
    <source>
        <dbReference type="EMBL" id="SDG54655.1"/>
    </source>
</evidence>
<dbReference type="EMBL" id="FNBG01000058">
    <property type="protein sequence ID" value="SDG54655.1"/>
    <property type="molecule type" value="Genomic_DNA"/>
</dbReference>
<keyword evidence="3" id="KW-1185">Reference proteome</keyword>
<protein>
    <submittedName>
        <fullName evidence="2">Uncharacterized protein</fullName>
    </submittedName>
</protein>
<feature type="non-terminal residue" evidence="2">
    <location>
        <position position="1"/>
    </location>
</feature>
<evidence type="ECO:0000256" key="1">
    <source>
        <dbReference type="SAM" id="MobiDB-lite"/>
    </source>
</evidence>
<feature type="compositionally biased region" description="Basic and acidic residues" evidence="1">
    <location>
        <begin position="127"/>
        <end position="137"/>
    </location>
</feature>
<dbReference type="AlphaFoldDB" id="A0A1G7V449"/>
<dbReference type="Proteomes" id="UP000198972">
    <property type="component" value="Unassembled WGS sequence"/>
</dbReference>
<evidence type="ECO:0000313" key="3">
    <source>
        <dbReference type="Proteomes" id="UP000198972"/>
    </source>
</evidence>
<gene>
    <name evidence="2" type="ORF">SAMN04488542_1581</name>
</gene>
<sequence length="234" mass="23712">GTATVAATKTEAVLSISQLGTAAGKVYVEVTEAGKAASERTEVSYEAEAQSTKVAADKVTIVNNAGKADTVTVTDLTAGTIVKVYDLETAGKVLGTVTASRSEATISIANLGFSSGSVYVSVTEPGKTESDRVKADYEGEPTTEPLSESAVTIVNNSGKADTITVTGLTAGDIVKVYYKGTSTVAGSTVVSSGKNEAVISISQLGISAGSVEITLTNPGSHESTKVEVSFTAED</sequence>
<accession>A0A1G7V449</accession>
<dbReference type="STRING" id="670482.SAMN04488542_1581"/>
<name>A0A1G7V449_9BACL</name>
<feature type="region of interest" description="Disordered" evidence="1">
    <location>
        <begin position="127"/>
        <end position="146"/>
    </location>
</feature>
<organism evidence="2 3">
    <name type="scientific">Fontibacillus panacisegetis</name>
    <dbReference type="NCBI Taxonomy" id="670482"/>
    <lineage>
        <taxon>Bacteria</taxon>
        <taxon>Bacillati</taxon>
        <taxon>Bacillota</taxon>
        <taxon>Bacilli</taxon>
        <taxon>Bacillales</taxon>
        <taxon>Paenibacillaceae</taxon>
        <taxon>Fontibacillus</taxon>
    </lineage>
</organism>